<protein>
    <submittedName>
        <fullName evidence="8">Kinesin-like protein KIN-10A</fullName>
    </submittedName>
</protein>
<evidence type="ECO:0000256" key="4">
    <source>
        <dbReference type="ARBA" id="ARBA00023163"/>
    </source>
</evidence>
<proteinExistence type="predicted"/>
<feature type="region of interest" description="Disordered" evidence="6">
    <location>
        <begin position="23"/>
        <end position="65"/>
    </location>
</feature>
<keyword evidence="2" id="KW-0805">Transcription regulation</keyword>
<dbReference type="AlphaFoldDB" id="A0A3L6EP62"/>
<name>A0A3L6EP62_MAIZE</name>
<reference evidence="8 9" key="1">
    <citation type="journal article" date="2018" name="Nat. Genet.">
        <title>Extensive intraspecific gene order and gene structural variations between Mo17 and other maize genomes.</title>
        <authorList>
            <person name="Sun S."/>
            <person name="Zhou Y."/>
            <person name="Chen J."/>
            <person name="Shi J."/>
            <person name="Zhao H."/>
            <person name="Zhao H."/>
            <person name="Song W."/>
            <person name="Zhang M."/>
            <person name="Cui Y."/>
            <person name="Dong X."/>
            <person name="Liu H."/>
            <person name="Ma X."/>
            <person name="Jiao Y."/>
            <person name="Wang B."/>
            <person name="Wei X."/>
            <person name="Stein J.C."/>
            <person name="Glaubitz J.C."/>
            <person name="Lu F."/>
            <person name="Yu G."/>
            <person name="Liang C."/>
            <person name="Fengler K."/>
            <person name="Li B."/>
            <person name="Rafalski A."/>
            <person name="Schnable P.S."/>
            <person name="Ware D.H."/>
            <person name="Buckler E.S."/>
            <person name="Lai J."/>
        </authorList>
    </citation>
    <scope>NUCLEOTIDE SEQUENCE [LARGE SCALE GENOMIC DNA]</scope>
    <source>
        <strain evidence="9">cv. Missouri 17</strain>
        <tissue evidence="8">Seedling</tissue>
    </source>
</reference>
<keyword evidence="4" id="KW-0804">Transcription</keyword>
<evidence type="ECO:0000256" key="5">
    <source>
        <dbReference type="ARBA" id="ARBA00023242"/>
    </source>
</evidence>
<evidence type="ECO:0000256" key="3">
    <source>
        <dbReference type="ARBA" id="ARBA00023125"/>
    </source>
</evidence>
<feature type="domain" description="BZIP" evidence="7">
    <location>
        <begin position="42"/>
        <end position="105"/>
    </location>
</feature>
<evidence type="ECO:0000259" key="7">
    <source>
        <dbReference type="PROSITE" id="PS50217"/>
    </source>
</evidence>
<dbReference type="PANTHER" id="PTHR45764:SF21">
    <property type="entry name" value="OS03G0770000 PROTEIN"/>
    <property type="match status" value="1"/>
</dbReference>
<dbReference type="Pfam" id="PF00170">
    <property type="entry name" value="bZIP_1"/>
    <property type="match status" value="1"/>
</dbReference>
<evidence type="ECO:0000313" key="9">
    <source>
        <dbReference type="Proteomes" id="UP000251960"/>
    </source>
</evidence>
<feature type="compositionally biased region" description="Basic residues" evidence="6">
    <location>
        <begin position="44"/>
        <end position="63"/>
    </location>
</feature>
<dbReference type="GO" id="GO:0005634">
    <property type="term" value="C:nucleus"/>
    <property type="evidence" value="ECO:0007669"/>
    <property type="project" value="UniProtKB-SubCell"/>
</dbReference>
<dbReference type="GO" id="GO:0003700">
    <property type="term" value="F:DNA-binding transcription factor activity"/>
    <property type="evidence" value="ECO:0007669"/>
    <property type="project" value="InterPro"/>
</dbReference>
<keyword evidence="5" id="KW-0539">Nucleus</keyword>
<dbReference type="Gene3D" id="1.20.5.170">
    <property type="match status" value="1"/>
</dbReference>
<gene>
    <name evidence="8" type="primary">KIN10A_0</name>
    <name evidence="8" type="ORF">Zm00014a_035119</name>
</gene>
<dbReference type="EMBL" id="NCVQ01000006">
    <property type="protein sequence ID" value="PWZ21107.1"/>
    <property type="molecule type" value="Genomic_DNA"/>
</dbReference>
<dbReference type="PANTHER" id="PTHR45764">
    <property type="entry name" value="BZIP TRANSCRIPTION FACTOR 44"/>
    <property type="match status" value="1"/>
</dbReference>
<dbReference type="PROSITE" id="PS00036">
    <property type="entry name" value="BZIP_BASIC"/>
    <property type="match status" value="1"/>
</dbReference>
<comment type="caution">
    <text evidence="8">The sequence shown here is derived from an EMBL/GenBank/DDBJ whole genome shotgun (WGS) entry which is preliminary data.</text>
</comment>
<dbReference type="FunFam" id="1.20.5.170:FF:000020">
    <property type="entry name" value="BZIP transcription factor"/>
    <property type="match status" value="1"/>
</dbReference>
<keyword evidence="3" id="KW-0238">DNA-binding</keyword>
<accession>A0A3L6EP62</accession>
<comment type="subcellular location">
    <subcellularLocation>
        <location evidence="1">Nucleus</location>
    </subcellularLocation>
</comment>
<dbReference type="InterPro" id="IPR046347">
    <property type="entry name" value="bZIP_sf"/>
</dbReference>
<evidence type="ECO:0000256" key="6">
    <source>
        <dbReference type="SAM" id="MobiDB-lite"/>
    </source>
</evidence>
<organism evidence="8 9">
    <name type="scientific">Zea mays</name>
    <name type="common">Maize</name>
    <dbReference type="NCBI Taxonomy" id="4577"/>
    <lineage>
        <taxon>Eukaryota</taxon>
        <taxon>Viridiplantae</taxon>
        <taxon>Streptophyta</taxon>
        <taxon>Embryophyta</taxon>
        <taxon>Tracheophyta</taxon>
        <taxon>Spermatophyta</taxon>
        <taxon>Magnoliopsida</taxon>
        <taxon>Liliopsida</taxon>
        <taxon>Poales</taxon>
        <taxon>Poaceae</taxon>
        <taxon>PACMAD clade</taxon>
        <taxon>Panicoideae</taxon>
        <taxon>Andropogonodae</taxon>
        <taxon>Andropogoneae</taxon>
        <taxon>Tripsacinae</taxon>
        <taxon>Zea</taxon>
    </lineage>
</organism>
<dbReference type="PROSITE" id="PS50217">
    <property type="entry name" value="BZIP"/>
    <property type="match status" value="1"/>
</dbReference>
<evidence type="ECO:0000256" key="2">
    <source>
        <dbReference type="ARBA" id="ARBA00023015"/>
    </source>
</evidence>
<dbReference type="Proteomes" id="UP000251960">
    <property type="component" value="Chromosome 5"/>
</dbReference>
<feature type="compositionally biased region" description="Basic and acidic residues" evidence="6">
    <location>
        <begin position="33"/>
        <end position="43"/>
    </location>
</feature>
<dbReference type="SUPFAM" id="SSF57959">
    <property type="entry name" value="Leucine zipper domain"/>
    <property type="match status" value="1"/>
</dbReference>
<dbReference type="InterPro" id="IPR004827">
    <property type="entry name" value="bZIP"/>
</dbReference>
<evidence type="ECO:0000313" key="8">
    <source>
        <dbReference type="EMBL" id="PWZ21107.1"/>
    </source>
</evidence>
<dbReference type="GO" id="GO:0003677">
    <property type="term" value="F:DNA binding"/>
    <property type="evidence" value="ECO:0007669"/>
    <property type="project" value="UniProtKB-KW"/>
</dbReference>
<evidence type="ECO:0000256" key="1">
    <source>
        <dbReference type="ARBA" id="ARBA00004123"/>
    </source>
</evidence>
<dbReference type="SMART" id="SM00338">
    <property type="entry name" value="BRLZ"/>
    <property type="match status" value="1"/>
</dbReference>
<sequence length="365" mass="39986">MDVTTCGFTPWGPESCPSLEQVMAASTPAAAARHPDPEEEERRRRQRRKLSNRLSARRSRARKQQQLEELRAEAARLRGEKRELEASLQALARHGLAVRCQNARLRAEAAALARRLLAIASYAAQMPQHKAGVAPAPAPAPAAALLGPLASLTTENKSPAKEMFCSENKSPAKQVFGDQNKSSSNQIFGDENKESSAWGAIETPMCDVRVTDSPVSSQLSPIVCQIVGAPLSEELNTCSAVEGSDPSKEKNSLAGQKDGGGLLEVYIKWESGNLIKGLKLLCNSCLSDLRKLIEAHFEEVGSKQQQQQFIFLLLGHVPTVQFTELYSDRWAAQRIRMTDLNTLEVAHRDAARVGQYVGEDEDTFL</sequence>